<comment type="caution">
    <text evidence="1">The sequence shown here is derived from an EMBL/GenBank/DDBJ whole genome shotgun (WGS) entry which is preliminary data.</text>
</comment>
<evidence type="ECO:0000313" key="1">
    <source>
        <dbReference type="EMBL" id="KAF7334544.1"/>
    </source>
</evidence>
<evidence type="ECO:0000313" key="2">
    <source>
        <dbReference type="Proteomes" id="UP000620124"/>
    </source>
</evidence>
<dbReference type="OrthoDB" id="3270987at2759"/>
<reference evidence="1" key="1">
    <citation type="submission" date="2020-05" db="EMBL/GenBank/DDBJ databases">
        <title>Mycena genomes resolve the evolution of fungal bioluminescence.</title>
        <authorList>
            <person name="Tsai I.J."/>
        </authorList>
    </citation>
    <scope>NUCLEOTIDE SEQUENCE</scope>
    <source>
        <strain evidence="1">CCC161011</strain>
    </source>
</reference>
<dbReference type="SUPFAM" id="SSF52047">
    <property type="entry name" value="RNI-like"/>
    <property type="match status" value="1"/>
</dbReference>
<dbReference type="EMBL" id="JACAZI010000026">
    <property type="protein sequence ID" value="KAF7334544.1"/>
    <property type="molecule type" value="Genomic_DNA"/>
</dbReference>
<keyword evidence="2" id="KW-1185">Reference proteome</keyword>
<protein>
    <submittedName>
        <fullName evidence="1">F-box domain-containing protein</fullName>
    </submittedName>
</protein>
<proteinExistence type="predicted"/>
<accession>A0A8H6X5D9</accession>
<dbReference type="Proteomes" id="UP000620124">
    <property type="component" value="Unassembled WGS sequence"/>
</dbReference>
<gene>
    <name evidence="1" type="ORF">MVEN_02284300</name>
</gene>
<name>A0A8H6X5D9_9AGAR</name>
<sequence>MWRLGSLNTVAAFTFYEVTPHHSRLRSQQRQSTSYFKDPSGLDSSWLKSTYPVLTLPPEIITEIFVAFLPNYPDFPSLRGIFSPLLFCQICQKWRAIALSTPILWRAICVDLTRGDSDRKIAADLQQLKTWLKRSGDCPLSLGLTHARKVTHRLVPQFLRAIVAHCQRWEHVDLLIPFEYMDLIRGEMPLLRNLTFGPSNFPHGRARFPHLFSSAAQLQSVILTRNFFKSIMTLPWKQLTHLEADCLYEQECVDIFREVPLLVAGIFRVCQHPGRSDISLGPAISPHDHLRNLILDADEEAAIPPRLSMLLDCLTLPTLCTLQVAGPCITLESVAAFITRSQCYLEHLCIAGTSLSESAYRAALPPFGTFTLEPYSQQLQ</sequence>
<dbReference type="AlphaFoldDB" id="A0A8H6X5D9"/>
<organism evidence="1 2">
    <name type="scientific">Mycena venus</name>
    <dbReference type="NCBI Taxonomy" id="2733690"/>
    <lineage>
        <taxon>Eukaryota</taxon>
        <taxon>Fungi</taxon>
        <taxon>Dikarya</taxon>
        <taxon>Basidiomycota</taxon>
        <taxon>Agaricomycotina</taxon>
        <taxon>Agaricomycetes</taxon>
        <taxon>Agaricomycetidae</taxon>
        <taxon>Agaricales</taxon>
        <taxon>Marasmiineae</taxon>
        <taxon>Mycenaceae</taxon>
        <taxon>Mycena</taxon>
    </lineage>
</organism>